<feature type="domain" description="Homeobox" evidence="7">
    <location>
        <begin position="169"/>
        <end position="229"/>
    </location>
</feature>
<evidence type="ECO:0000256" key="4">
    <source>
        <dbReference type="PROSITE-ProRule" id="PRU00108"/>
    </source>
</evidence>
<keyword evidence="3 4" id="KW-0539">Nucleus</keyword>
<dbReference type="InterPro" id="IPR020479">
    <property type="entry name" value="HD_metazoa"/>
</dbReference>
<evidence type="ECO:0000256" key="5">
    <source>
        <dbReference type="RuleBase" id="RU000682"/>
    </source>
</evidence>
<organism evidence="8 9">
    <name type="scientific">Hydra vulgaris</name>
    <name type="common">Hydra</name>
    <name type="synonym">Hydra attenuata</name>
    <dbReference type="NCBI Taxonomy" id="6087"/>
    <lineage>
        <taxon>Eukaryota</taxon>
        <taxon>Metazoa</taxon>
        <taxon>Cnidaria</taxon>
        <taxon>Hydrozoa</taxon>
        <taxon>Hydroidolina</taxon>
        <taxon>Anthoathecata</taxon>
        <taxon>Aplanulata</taxon>
        <taxon>Hydridae</taxon>
        <taxon>Hydra</taxon>
    </lineage>
</organism>
<keyword evidence="8" id="KW-1185">Reference proteome</keyword>
<evidence type="ECO:0000313" key="8">
    <source>
        <dbReference type="Proteomes" id="UP001652625"/>
    </source>
</evidence>
<dbReference type="PANTHER" id="PTHR45664:SF12">
    <property type="entry name" value="PANCREAS_DUODENUM HOMEOBOX PROTEIN 1"/>
    <property type="match status" value="1"/>
</dbReference>
<dbReference type="CDD" id="cd00086">
    <property type="entry name" value="homeodomain"/>
    <property type="match status" value="1"/>
</dbReference>
<evidence type="ECO:0000256" key="6">
    <source>
        <dbReference type="SAM" id="MobiDB-lite"/>
    </source>
</evidence>
<evidence type="ECO:0000256" key="3">
    <source>
        <dbReference type="ARBA" id="ARBA00023242"/>
    </source>
</evidence>
<feature type="compositionally biased region" description="Low complexity" evidence="6">
    <location>
        <begin position="147"/>
        <end position="170"/>
    </location>
</feature>
<dbReference type="Proteomes" id="UP001652625">
    <property type="component" value="Chromosome 11"/>
</dbReference>
<keyword evidence="2 4" id="KW-0371">Homeobox</keyword>
<sequence length="272" mass="32345">MYSLSGDIPFAPKIYNHSPILTTNNSCKTTRSERSYSHTLEYFPNRPTIAKSQLNNKTPIWFQQNASKITNYTAPYNQNIDENYRRPLELFKQETPYNKARRKHFEHYQLYKNTKDNALLKNVAAEKKFTTELIVLDDLKEYKGEYQSNDSQSNDSQSNDSQSNDNQSNDAFRKRCSFGHSKIIELEKEFKYNKYLSRDRRVEFAQNLELSESQIKIWFQNRRMKQKKEQTVNDLTKKDDDSPWFRIEKLHSLTEPFLSTNQVSPMFHTFLN</sequence>
<evidence type="ECO:0000256" key="2">
    <source>
        <dbReference type="ARBA" id="ARBA00023155"/>
    </source>
</evidence>
<dbReference type="SMART" id="SM00389">
    <property type="entry name" value="HOX"/>
    <property type="match status" value="1"/>
</dbReference>
<accession>A0ABM4CSU8</accession>
<dbReference type="PRINTS" id="PR00024">
    <property type="entry name" value="HOMEOBOX"/>
</dbReference>
<dbReference type="PANTHER" id="PTHR45664">
    <property type="entry name" value="PROTEIN ZERKNUELLT 1-RELATED"/>
    <property type="match status" value="1"/>
</dbReference>
<dbReference type="InterPro" id="IPR009057">
    <property type="entry name" value="Homeodomain-like_sf"/>
</dbReference>
<keyword evidence="1 4" id="KW-0238">DNA-binding</keyword>
<protein>
    <submittedName>
        <fullName evidence="9">Homeobox protein Hox-D10-like isoform X1</fullName>
    </submittedName>
</protein>
<dbReference type="SUPFAM" id="SSF46689">
    <property type="entry name" value="Homeodomain-like"/>
    <property type="match status" value="1"/>
</dbReference>
<evidence type="ECO:0000313" key="9">
    <source>
        <dbReference type="RefSeq" id="XP_065664979.1"/>
    </source>
</evidence>
<name>A0ABM4CSU8_HYDVU</name>
<gene>
    <name evidence="9" type="primary">LOC100197809</name>
</gene>
<reference evidence="9" key="1">
    <citation type="submission" date="2025-08" db="UniProtKB">
        <authorList>
            <consortium name="RefSeq"/>
        </authorList>
    </citation>
    <scope>IDENTIFICATION</scope>
</reference>
<comment type="subcellular location">
    <subcellularLocation>
        <location evidence="4 5">Nucleus</location>
    </subcellularLocation>
</comment>
<proteinExistence type="predicted"/>
<dbReference type="RefSeq" id="XP_065664979.1">
    <property type="nucleotide sequence ID" value="XM_065808907.1"/>
</dbReference>
<dbReference type="PROSITE" id="PS00027">
    <property type="entry name" value="HOMEOBOX_1"/>
    <property type="match status" value="1"/>
</dbReference>
<feature type="DNA-binding region" description="Homeobox" evidence="4">
    <location>
        <begin position="171"/>
        <end position="230"/>
    </location>
</feature>
<dbReference type="InterPro" id="IPR017970">
    <property type="entry name" value="Homeobox_CS"/>
</dbReference>
<dbReference type="PROSITE" id="PS50071">
    <property type="entry name" value="HOMEOBOX_2"/>
    <property type="match status" value="1"/>
</dbReference>
<dbReference type="InterPro" id="IPR001356">
    <property type="entry name" value="HD"/>
</dbReference>
<feature type="region of interest" description="Disordered" evidence="6">
    <location>
        <begin position="146"/>
        <end position="172"/>
    </location>
</feature>
<evidence type="ECO:0000259" key="7">
    <source>
        <dbReference type="PROSITE" id="PS50071"/>
    </source>
</evidence>
<dbReference type="Pfam" id="PF00046">
    <property type="entry name" value="Homeodomain"/>
    <property type="match status" value="1"/>
</dbReference>
<dbReference type="GeneID" id="100197809"/>
<evidence type="ECO:0000256" key="1">
    <source>
        <dbReference type="ARBA" id="ARBA00023125"/>
    </source>
</evidence>
<dbReference type="Gene3D" id="1.10.10.60">
    <property type="entry name" value="Homeodomain-like"/>
    <property type="match status" value="1"/>
</dbReference>